<dbReference type="AlphaFoldDB" id="A0AAV3P9L2"/>
<name>A0AAV3P9L2_LITER</name>
<protein>
    <recommendedName>
        <fullName evidence="3">Reverse transcriptase zinc-binding domain-containing protein</fullName>
    </recommendedName>
</protein>
<organism evidence="1 2">
    <name type="scientific">Lithospermum erythrorhizon</name>
    <name type="common">Purple gromwell</name>
    <name type="synonym">Lithospermum officinale var. erythrorhizon</name>
    <dbReference type="NCBI Taxonomy" id="34254"/>
    <lineage>
        <taxon>Eukaryota</taxon>
        <taxon>Viridiplantae</taxon>
        <taxon>Streptophyta</taxon>
        <taxon>Embryophyta</taxon>
        <taxon>Tracheophyta</taxon>
        <taxon>Spermatophyta</taxon>
        <taxon>Magnoliopsida</taxon>
        <taxon>eudicotyledons</taxon>
        <taxon>Gunneridae</taxon>
        <taxon>Pentapetalae</taxon>
        <taxon>asterids</taxon>
        <taxon>lamiids</taxon>
        <taxon>Boraginales</taxon>
        <taxon>Boraginaceae</taxon>
        <taxon>Boraginoideae</taxon>
        <taxon>Lithospermeae</taxon>
        <taxon>Lithospermum</taxon>
    </lineage>
</organism>
<dbReference type="EMBL" id="BAABME010001221">
    <property type="protein sequence ID" value="GAA0148315.1"/>
    <property type="molecule type" value="Genomic_DNA"/>
</dbReference>
<proteinExistence type="predicted"/>
<evidence type="ECO:0008006" key="3">
    <source>
        <dbReference type="Google" id="ProtNLM"/>
    </source>
</evidence>
<evidence type="ECO:0000313" key="1">
    <source>
        <dbReference type="EMBL" id="GAA0148315.1"/>
    </source>
</evidence>
<evidence type="ECO:0000313" key="2">
    <source>
        <dbReference type="Proteomes" id="UP001454036"/>
    </source>
</evidence>
<keyword evidence="2" id="KW-1185">Reference proteome</keyword>
<reference evidence="1 2" key="1">
    <citation type="submission" date="2024-01" db="EMBL/GenBank/DDBJ databases">
        <title>The complete chloroplast genome sequence of Lithospermum erythrorhizon: insights into the phylogenetic relationship among Boraginaceae species and the maternal lineages of purple gromwells.</title>
        <authorList>
            <person name="Okada T."/>
            <person name="Watanabe K."/>
        </authorList>
    </citation>
    <scope>NUCLEOTIDE SEQUENCE [LARGE SCALE GENOMIC DNA]</scope>
</reference>
<accession>A0AAV3P9L2</accession>
<dbReference type="Proteomes" id="UP001454036">
    <property type="component" value="Unassembled WGS sequence"/>
</dbReference>
<comment type="caution">
    <text evidence="1">The sequence shown here is derived from an EMBL/GenBank/DDBJ whole genome shotgun (WGS) entry which is preliminary data.</text>
</comment>
<sequence>MAKEKDPTPTMSAPNTGLWNRLWKWKLPRKVKHFLWRVYVDTLPTGDRLVIQNMCFSVVRKARGLCIFFNSASACDQELLYRWLVSIWEVWHQRNKALHGEAIRQPMEVVEFDVEYLAKTSRAAAMMKFVLSRLFSTNVSSLMSFSWLVARNVYC</sequence>
<gene>
    <name evidence="1" type="ORF">LIER_07793</name>
</gene>